<evidence type="ECO:0000256" key="2">
    <source>
        <dbReference type="ARBA" id="ARBA00022670"/>
    </source>
</evidence>
<dbReference type="Pfam" id="PF01343">
    <property type="entry name" value="Peptidase_S49"/>
    <property type="match status" value="1"/>
</dbReference>
<dbReference type="GO" id="GO:0004176">
    <property type="term" value="F:ATP-dependent peptidase activity"/>
    <property type="evidence" value="ECO:0007669"/>
    <property type="project" value="InterPro"/>
</dbReference>
<dbReference type="PANTHER" id="PTHR42987">
    <property type="entry name" value="PEPTIDASE S49"/>
    <property type="match status" value="1"/>
</dbReference>
<dbReference type="InterPro" id="IPR001907">
    <property type="entry name" value="ClpP"/>
</dbReference>
<sequence>MNKRIIAVAIAGALLIIAGLSEALSATRSSGGIADTSREMLAGNMASQEKIIEQGSANSRIARIEVDGAITSGQGTSPLGSVGYNHDKFLEKLEQIQEDDTIKGVLLYVNSPGGGVFESAQIHDKLQEMKEDGKKLYVSMGGMAASGGYYISAPADVIYASNETLTGSLGVIMQSINYKELANEYGIKFNTIKSGEFKDIMSPAKEMSDEDRAILQELVDESYQGFVDVISEGRGMSEEQVREIADGRIYSGQQAMDNGLVDEIGFEEDALNALKKAIGGNPQVVEYKTNGGSLFGFPLDIQSFLPNSDVKWIEQLIQQRQGPTLMYMYAE</sequence>
<dbReference type="CDD" id="cd07023">
    <property type="entry name" value="S49_Sppa_N_C"/>
    <property type="match status" value="1"/>
</dbReference>
<dbReference type="InterPro" id="IPR004635">
    <property type="entry name" value="Pept_S49_SppA"/>
</dbReference>
<dbReference type="Proteomes" id="UP000030528">
    <property type="component" value="Unassembled WGS sequence"/>
</dbReference>
<dbReference type="EMBL" id="AVPE01000010">
    <property type="protein sequence ID" value="KGX91334.1"/>
    <property type="molecule type" value="Genomic_DNA"/>
</dbReference>
<keyword evidence="4" id="KW-0720">Serine protease</keyword>
<evidence type="ECO:0000313" key="7">
    <source>
        <dbReference type="Proteomes" id="UP000030528"/>
    </source>
</evidence>
<evidence type="ECO:0000256" key="3">
    <source>
        <dbReference type="ARBA" id="ARBA00022801"/>
    </source>
</evidence>
<dbReference type="Gene3D" id="3.90.226.10">
    <property type="entry name" value="2-enoyl-CoA Hydratase, Chain A, domain 1"/>
    <property type="match status" value="2"/>
</dbReference>
<dbReference type="GO" id="GO:0004252">
    <property type="term" value="F:serine-type endopeptidase activity"/>
    <property type="evidence" value="ECO:0007669"/>
    <property type="project" value="InterPro"/>
</dbReference>
<dbReference type="InterPro" id="IPR002142">
    <property type="entry name" value="Peptidase_S49"/>
</dbReference>
<dbReference type="OrthoDB" id="9764363at2"/>
<dbReference type="GO" id="GO:0006508">
    <property type="term" value="P:proteolysis"/>
    <property type="evidence" value="ECO:0007669"/>
    <property type="project" value="UniProtKB-KW"/>
</dbReference>
<evidence type="ECO:0000313" key="6">
    <source>
        <dbReference type="EMBL" id="KGX91334.1"/>
    </source>
</evidence>
<accession>A0A0A5GH23</accession>
<proteinExistence type="inferred from homology"/>
<protein>
    <submittedName>
        <fullName evidence="6">Signal peptide protein</fullName>
    </submittedName>
</protein>
<comment type="caution">
    <text evidence="6">The sequence shown here is derived from an EMBL/GenBank/DDBJ whole genome shotgun (WGS) entry which is preliminary data.</text>
</comment>
<dbReference type="RefSeq" id="WP_026800811.1">
    <property type="nucleotide sequence ID" value="NZ_AULI01000010.1"/>
</dbReference>
<evidence type="ECO:0000256" key="1">
    <source>
        <dbReference type="ARBA" id="ARBA00008683"/>
    </source>
</evidence>
<dbReference type="InterPro" id="IPR029045">
    <property type="entry name" value="ClpP/crotonase-like_dom_sf"/>
</dbReference>
<dbReference type="STRING" id="1385510.GCA_000425205_02476"/>
<keyword evidence="3" id="KW-0378">Hydrolase</keyword>
<keyword evidence="2" id="KW-0645">Protease</keyword>
<feature type="domain" description="Peptidase S49" evidence="5">
    <location>
        <begin position="129"/>
        <end position="277"/>
    </location>
</feature>
<reference evidence="6 7" key="1">
    <citation type="submission" date="2013-08" db="EMBL/GenBank/DDBJ databases">
        <authorList>
            <person name="Huang J."/>
            <person name="Wang G."/>
        </authorList>
    </citation>
    <scope>NUCLEOTIDE SEQUENCE [LARGE SCALE GENOMIC DNA]</scope>
    <source>
        <strain evidence="6 7">JSM 076056</strain>
    </source>
</reference>
<gene>
    <name evidence="6" type="ORF">N781_04520</name>
</gene>
<dbReference type="eggNOG" id="COG0616">
    <property type="taxonomic scope" value="Bacteria"/>
</dbReference>
<evidence type="ECO:0000256" key="4">
    <source>
        <dbReference type="ARBA" id="ARBA00022825"/>
    </source>
</evidence>
<name>A0A0A5GH23_9BACI</name>
<dbReference type="AlphaFoldDB" id="A0A0A5GH23"/>
<dbReference type="NCBIfam" id="TIGR00706">
    <property type="entry name" value="SppA_dom"/>
    <property type="match status" value="1"/>
</dbReference>
<dbReference type="PANTHER" id="PTHR42987:SF7">
    <property type="entry name" value="SIGNAL PEPTIDE PEPTIDASE SPPA-RELATED"/>
    <property type="match status" value="1"/>
</dbReference>
<evidence type="ECO:0000259" key="5">
    <source>
        <dbReference type="Pfam" id="PF01343"/>
    </source>
</evidence>
<comment type="similarity">
    <text evidence="1">Belongs to the peptidase S49 family.</text>
</comment>
<keyword evidence="7" id="KW-1185">Reference proteome</keyword>
<dbReference type="SUPFAM" id="SSF52096">
    <property type="entry name" value="ClpP/crotonase"/>
    <property type="match status" value="1"/>
</dbReference>
<organism evidence="6 7">
    <name type="scientific">Pontibacillus halophilus JSM 076056 = DSM 19796</name>
    <dbReference type="NCBI Taxonomy" id="1385510"/>
    <lineage>
        <taxon>Bacteria</taxon>
        <taxon>Bacillati</taxon>
        <taxon>Bacillota</taxon>
        <taxon>Bacilli</taxon>
        <taxon>Bacillales</taxon>
        <taxon>Bacillaceae</taxon>
        <taxon>Pontibacillus</taxon>
    </lineage>
</organism>
<dbReference type="PRINTS" id="PR00127">
    <property type="entry name" value="CLPPROTEASEP"/>
</dbReference>
<dbReference type="InterPro" id="IPR047272">
    <property type="entry name" value="S49_SppA_C"/>
</dbReference>